<dbReference type="EMBL" id="JBHMEP010000001">
    <property type="protein sequence ID" value="MFB9135021.1"/>
    <property type="molecule type" value="Genomic_DNA"/>
</dbReference>
<dbReference type="RefSeq" id="WP_390191232.1">
    <property type="nucleotide sequence ID" value="NZ_JBHMEP010000001.1"/>
</dbReference>
<keyword evidence="3" id="KW-1185">Reference proteome</keyword>
<sequence>MPNSQQGLSFVEVMMSMMLIATATLGLVKLHIELEQRSEFARHRQQALMVMEEKLTWFYSRGATSSLPTRPVADFATNLISGSDDSHFRYQLTWRIEEGGVEGLRDIQIEANWLDRHGEEQSVALETRLFEFGEFER</sequence>
<comment type="caution">
    <text evidence="2">The sequence shown here is derived from an EMBL/GenBank/DDBJ whole genome shotgun (WGS) entry which is preliminary data.</text>
</comment>
<organism evidence="2 3">
    <name type="scientific">Vibrio olivae</name>
    <dbReference type="NCBI Taxonomy" id="1243002"/>
    <lineage>
        <taxon>Bacteria</taxon>
        <taxon>Pseudomonadati</taxon>
        <taxon>Pseudomonadota</taxon>
        <taxon>Gammaproteobacteria</taxon>
        <taxon>Vibrionales</taxon>
        <taxon>Vibrionaceae</taxon>
        <taxon>Vibrio</taxon>
    </lineage>
</organism>
<evidence type="ECO:0000313" key="3">
    <source>
        <dbReference type="Proteomes" id="UP001589645"/>
    </source>
</evidence>
<evidence type="ECO:0000313" key="2">
    <source>
        <dbReference type="EMBL" id="MFB9135021.1"/>
    </source>
</evidence>
<feature type="transmembrane region" description="Helical" evidence="1">
    <location>
        <begin position="6"/>
        <end position="28"/>
    </location>
</feature>
<accession>A0ABV5HNA1</accession>
<keyword evidence="1" id="KW-1133">Transmembrane helix</keyword>
<evidence type="ECO:0000256" key="1">
    <source>
        <dbReference type="SAM" id="Phobius"/>
    </source>
</evidence>
<name>A0ABV5HNA1_9VIBR</name>
<protein>
    <submittedName>
        <fullName evidence="2">Type IV pilin</fullName>
    </submittedName>
</protein>
<keyword evidence="1" id="KW-0472">Membrane</keyword>
<dbReference type="Proteomes" id="UP001589645">
    <property type="component" value="Unassembled WGS sequence"/>
</dbReference>
<reference evidence="2 3" key="1">
    <citation type="submission" date="2024-09" db="EMBL/GenBank/DDBJ databases">
        <authorList>
            <person name="Sun Q."/>
            <person name="Mori K."/>
        </authorList>
    </citation>
    <scope>NUCLEOTIDE SEQUENCE [LARGE SCALE GENOMIC DNA]</scope>
    <source>
        <strain evidence="2 3">CECT 8064</strain>
    </source>
</reference>
<proteinExistence type="predicted"/>
<keyword evidence="1" id="KW-0812">Transmembrane</keyword>
<gene>
    <name evidence="2" type="ORF">ACFFUV_08575</name>
</gene>